<keyword evidence="2" id="KW-1185">Reference proteome</keyword>
<dbReference type="KEGG" id="pef:A7E78_00805"/>
<accession>A0A1L3GSQ3</accession>
<reference evidence="1 2" key="1">
    <citation type="journal article" date="2017" name="Genome Announc.">
        <title>Complete Genome Sequences of Two Acetylene-Fermenting Pelobacter acetylenicus Strains.</title>
        <authorList>
            <person name="Sutton J.M."/>
            <person name="Baesman S.M."/>
            <person name="Fierst J.L."/>
            <person name="Poret-Peterson A.T."/>
            <person name="Oremland R.S."/>
            <person name="Dunlap D.S."/>
            <person name="Akob D.M."/>
        </authorList>
    </citation>
    <scope>NUCLEOTIDE SEQUENCE [LARGE SCALE GENOMIC DNA]</scope>
    <source>
        <strain evidence="1 2">SFB93</strain>
    </source>
</reference>
<evidence type="ECO:0000313" key="1">
    <source>
        <dbReference type="EMBL" id="APG28952.1"/>
    </source>
</evidence>
<sequence length="221" mass="25265">MKNILRHYQTLLTSVDQWFSRCKESFEGQIHCAAGCAACCRGLFDITLLDAFLLQSGFNRLSPERQKTVRAKAEKRLRQLQSDWSGFQHPYLLNHLPDELWTEMPEDDRVPCPLLGEDGACLVYEHRPMICRTHGLPNIDDSGESFSDLYCTLNFDGIDPLSLDKLRWSFRRVYAQEFDLLALFNQQLLGSPLREADTFIPLALLIDFPALAADPSLVLSR</sequence>
<dbReference type="OrthoDB" id="9810361at2"/>
<dbReference type="STRING" id="1842532.A7E78_00805"/>
<dbReference type="Pfam" id="PF03692">
    <property type="entry name" value="CxxCxxCC"/>
    <property type="match status" value="1"/>
</dbReference>
<protein>
    <recommendedName>
        <fullName evidence="3">Zinc/iron-chelating domain-containing protein</fullName>
    </recommendedName>
</protein>
<evidence type="ECO:0008006" key="3">
    <source>
        <dbReference type="Google" id="ProtNLM"/>
    </source>
</evidence>
<dbReference type="Proteomes" id="UP000182517">
    <property type="component" value="Chromosome"/>
</dbReference>
<gene>
    <name evidence="1" type="ORF">A7E78_00805</name>
</gene>
<dbReference type="AlphaFoldDB" id="A0A1L3GSQ3"/>
<name>A0A1L3GSQ3_9BACT</name>
<dbReference type="EMBL" id="CP015519">
    <property type="protein sequence ID" value="APG28952.1"/>
    <property type="molecule type" value="Genomic_DNA"/>
</dbReference>
<proteinExistence type="predicted"/>
<evidence type="ECO:0000313" key="2">
    <source>
        <dbReference type="Proteomes" id="UP000182517"/>
    </source>
</evidence>
<dbReference type="InterPro" id="IPR005358">
    <property type="entry name" value="Puta_zinc/iron-chelating_dom"/>
</dbReference>
<organism evidence="1 2">
    <name type="scientific">Syntrophotalea acetylenivorans</name>
    <dbReference type="NCBI Taxonomy" id="1842532"/>
    <lineage>
        <taxon>Bacteria</taxon>
        <taxon>Pseudomonadati</taxon>
        <taxon>Thermodesulfobacteriota</taxon>
        <taxon>Desulfuromonadia</taxon>
        <taxon>Desulfuromonadales</taxon>
        <taxon>Syntrophotaleaceae</taxon>
        <taxon>Syntrophotalea</taxon>
    </lineage>
</organism>